<dbReference type="SUPFAM" id="SSF46565">
    <property type="entry name" value="Chaperone J-domain"/>
    <property type="match status" value="1"/>
</dbReference>
<dbReference type="PROSITE" id="PS50076">
    <property type="entry name" value="DNAJ_2"/>
    <property type="match status" value="1"/>
</dbReference>
<keyword evidence="1" id="KW-0143">Chaperone</keyword>
<dbReference type="SMART" id="SM00271">
    <property type="entry name" value="DnaJ"/>
    <property type="match status" value="1"/>
</dbReference>
<proteinExistence type="predicted"/>
<dbReference type="STRING" id="930990.A0A067MZQ1"/>
<feature type="region of interest" description="Disordered" evidence="2">
    <location>
        <begin position="386"/>
        <end position="443"/>
    </location>
</feature>
<keyword evidence="3" id="KW-0472">Membrane</keyword>
<protein>
    <recommendedName>
        <fullName evidence="4">J domain-containing protein</fullName>
    </recommendedName>
</protein>
<dbReference type="OrthoDB" id="10250354at2759"/>
<name>A0A067MZQ1_BOTB1</name>
<feature type="domain" description="J" evidence="4">
    <location>
        <begin position="82"/>
        <end position="145"/>
    </location>
</feature>
<dbReference type="InterPro" id="IPR051948">
    <property type="entry name" value="Hsp70_co-chaperone_J-domain"/>
</dbReference>
<evidence type="ECO:0000256" key="3">
    <source>
        <dbReference type="SAM" id="Phobius"/>
    </source>
</evidence>
<keyword evidence="3" id="KW-0812">Transmembrane</keyword>
<dbReference type="PANTHER" id="PTHR44360">
    <property type="entry name" value="DNAJ HOMOLOG SUBFAMILY B MEMBER 9"/>
    <property type="match status" value="1"/>
</dbReference>
<dbReference type="Proteomes" id="UP000027195">
    <property type="component" value="Unassembled WGS sequence"/>
</dbReference>
<dbReference type="EMBL" id="KL198018">
    <property type="protein sequence ID" value="KDQ20185.1"/>
    <property type="molecule type" value="Genomic_DNA"/>
</dbReference>
<dbReference type="GO" id="GO:0005783">
    <property type="term" value="C:endoplasmic reticulum"/>
    <property type="evidence" value="ECO:0007669"/>
    <property type="project" value="TreeGrafter"/>
</dbReference>
<feature type="compositionally biased region" description="Polar residues" evidence="2">
    <location>
        <begin position="430"/>
        <end position="443"/>
    </location>
</feature>
<evidence type="ECO:0000259" key="4">
    <source>
        <dbReference type="PROSITE" id="PS50076"/>
    </source>
</evidence>
<dbReference type="Pfam" id="PF00226">
    <property type="entry name" value="DnaJ"/>
    <property type="match status" value="1"/>
</dbReference>
<dbReference type="GO" id="GO:0036503">
    <property type="term" value="P:ERAD pathway"/>
    <property type="evidence" value="ECO:0007669"/>
    <property type="project" value="TreeGrafter"/>
</dbReference>
<dbReference type="AlphaFoldDB" id="A0A067MZQ1"/>
<dbReference type="InterPro" id="IPR001623">
    <property type="entry name" value="DnaJ_domain"/>
</dbReference>
<accession>A0A067MZQ1</accession>
<dbReference type="HOGENOM" id="CLU_043818_1_0_1"/>
<dbReference type="InterPro" id="IPR036869">
    <property type="entry name" value="J_dom_sf"/>
</dbReference>
<dbReference type="CDD" id="cd06257">
    <property type="entry name" value="DnaJ"/>
    <property type="match status" value="1"/>
</dbReference>
<feature type="transmembrane region" description="Helical" evidence="3">
    <location>
        <begin position="12"/>
        <end position="36"/>
    </location>
</feature>
<dbReference type="GO" id="GO:0051087">
    <property type="term" value="F:protein-folding chaperone binding"/>
    <property type="evidence" value="ECO:0007669"/>
    <property type="project" value="TreeGrafter"/>
</dbReference>
<dbReference type="PRINTS" id="PR00625">
    <property type="entry name" value="JDOMAIN"/>
</dbReference>
<dbReference type="Gene3D" id="1.10.287.110">
    <property type="entry name" value="DnaJ domain"/>
    <property type="match status" value="1"/>
</dbReference>
<sequence>MSAPSMNLSPVAAAIASLVGWSILPNFLTRIALSLARSIGLPFAQSPDIPTSSRTYRITYSLVIASYLLYTIFAAIRTAPLSLYEILGCAPGATEGELKQAFRSFAKKNHPDHVGPQGERAFMVVRDAFEALKNPVKRFAYDRFGPGALEWTSITYREYIHQGIMSSLGFYVSTAVFTLGFSFLGKDHSQTFLRFLLLATLSALELALTVDAETTPSIPLLNFFLPRRMPYQHVSFLRQCCFSISIAMYRIAPVLFPTPPVQALFSQLTAEEVVQAFAPRIDQLQNLSNYAAAESCRMLQMELTALRGTRPAPPQLVHQITTPRVQDFPVSDDLLTQLFREMRKLELDAQIRSHPMLRSILQNVVQRRFEAGAGGAPVPTAENLVASEGDLPTPRSSLSPHNTRAPSPQTALRSPSSASVTPSEPMPRQIFQTFSSTALGDVD</sequence>
<keyword evidence="6" id="KW-1185">Reference proteome</keyword>
<keyword evidence="3" id="KW-1133">Transmembrane helix</keyword>
<evidence type="ECO:0000256" key="1">
    <source>
        <dbReference type="ARBA" id="ARBA00023186"/>
    </source>
</evidence>
<dbReference type="PANTHER" id="PTHR44360:SF1">
    <property type="entry name" value="DNAJ HOMOLOG SUBFAMILY B MEMBER 9"/>
    <property type="match status" value="1"/>
</dbReference>
<reference evidence="6" key="1">
    <citation type="journal article" date="2014" name="Proc. Natl. Acad. Sci. U.S.A.">
        <title>Extensive sampling of basidiomycete genomes demonstrates inadequacy of the white-rot/brown-rot paradigm for wood decay fungi.</title>
        <authorList>
            <person name="Riley R."/>
            <person name="Salamov A.A."/>
            <person name="Brown D.W."/>
            <person name="Nagy L.G."/>
            <person name="Floudas D."/>
            <person name="Held B.W."/>
            <person name="Levasseur A."/>
            <person name="Lombard V."/>
            <person name="Morin E."/>
            <person name="Otillar R."/>
            <person name="Lindquist E.A."/>
            <person name="Sun H."/>
            <person name="LaButti K.M."/>
            <person name="Schmutz J."/>
            <person name="Jabbour D."/>
            <person name="Luo H."/>
            <person name="Baker S.E."/>
            <person name="Pisabarro A.G."/>
            <person name="Walton J.D."/>
            <person name="Blanchette R.A."/>
            <person name="Henrissat B."/>
            <person name="Martin F."/>
            <person name="Cullen D."/>
            <person name="Hibbett D.S."/>
            <person name="Grigoriev I.V."/>
        </authorList>
    </citation>
    <scope>NUCLEOTIDE SEQUENCE [LARGE SCALE GENOMIC DNA]</scope>
    <source>
        <strain evidence="6">FD-172 SS1</strain>
    </source>
</reference>
<organism evidence="5 6">
    <name type="scientific">Botryobasidium botryosum (strain FD-172 SS1)</name>
    <dbReference type="NCBI Taxonomy" id="930990"/>
    <lineage>
        <taxon>Eukaryota</taxon>
        <taxon>Fungi</taxon>
        <taxon>Dikarya</taxon>
        <taxon>Basidiomycota</taxon>
        <taxon>Agaricomycotina</taxon>
        <taxon>Agaricomycetes</taxon>
        <taxon>Cantharellales</taxon>
        <taxon>Botryobasidiaceae</taxon>
        <taxon>Botryobasidium</taxon>
    </lineage>
</organism>
<gene>
    <name evidence="5" type="ORF">BOTBODRAFT_170188</name>
</gene>
<feature type="transmembrane region" description="Helical" evidence="3">
    <location>
        <begin position="191"/>
        <end position="210"/>
    </location>
</feature>
<feature type="transmembrane region" description="Helical" evidence="3">
    <location>
        <begin position="159"/>
        <end position="184"/>
    </location>
</feature>
<dbReference type="InParanoid" id="A0A067MZQ1"/>
<dbReference type="GO" id="GO:0051787">
    <property type="term" value="F:misfolded protein binding"/>
    <property type="evidence" value="ECO:0007669"/>
    <property type="project" value="TreeGrafter"/>
</dbReference>
<evidence type="ECO:0000313" key="5">
    <source>
        <dbReference type="EMBL" id="KDQ20185.1"/>
    </source>
</evidence>
<feature type="transmembrane region" description="Helical" evidence="3">
    <location>
        <begin position="57"/>
        <end position="76"/>
    </location>
</feature>
<evidence type="ECO:0000256" key="2">
    <source>
        <dbReference type="SAM" id="MobiDB-lite"/>
    </source>
</evidence>
<feature type="compositionally biased region" description="Polar residues" evidence="2">
    <location>
        <begin position="394"/>
        <end position="422"/>
    </location>
</feature>
<evidence type="ECO:0000313" key="6">
    <source>
        <dbReference type="Proteomes" id="UP000027195"/>
    </source>
</evidence>